<dbReference type="Gene3D" id="2.70.70.10">
    <property type="entry name" value="Glucose Permease (Domain IIA)"/>
    <property type="match status" value="1"/>
</dbReference>
<comment type="caution">
    <text evidence="2">The sequence shown here is derived from an EMBL/GenBank/DDBJ whole genome shotgun (WGS) entry which is preliminary data.</text>
</comment>
<protein>
    <submittedName>
        <fullName evidence="2">M23 family metallopeptidase</fullName>
    </submittedName>
</protein>
<dbReference type="EMBL" id="JAEMNV010000005">
    <property type="protein sequence ID" value="MBJ8340601.1"/>
    <property type="molecule type" value="Genomic_DNA"/>
</dbReference>
<reference evidence="2" key="1">
    <citation type="submission" date="2020-12" db="EMBL/GenBank/DDBJ databases">
        <title>Antrihabitans popcorni sp. nov. and Antrihabitans auranticaus sp. nov., isolated from a larva cave.</title>
        <authorList>
            <person name="Lee S.D."/>
            <person name="Kim I.S."/>
        </authorList>
    </citation>
    <scope>NUCLEOTIDE SEQUENCE</scope>
    <source>
        <strain evidence="2">YC3-6</strain>
    </source>
</reference>
<keyword evidence="3" id="KW-1185">Reference proteome</keyword>
<feature type="domain" description="M23ase beta-sheet core" evidence="1">
    <location>
        <begin position="132"/>
        <end position="227"/>
    </location>
</feature>
<dbReference type="InterPro" id="IPR011055">
    <property type="entry name" value="Dup_hybrid_motif"/>
</dbReference>
<dbReference type="InterPro" id="IPR050570">
    <property type="entry name" value="Cell_wall_metabolism_enzyme"/>
</dbReference>
<sequence>MNDRTGVAATVAVAAGALIATGYQVSNPATAQAAPNGAAPVIPGLPIEISNGLDQLNKFTESLTAAPEAAAPDAAPVAGPELPALPPEITNGIEQLNKLGQDFAAQFAPRAPVVRPVNGAITSGYGARWGAMHSGLDFADAIGTPIASVSNGVVIEAGPASGFGLWVRVKQDDGTTAVYGHVNDITTFVGKRVTAGETIATVGNRGYSTGPHLHLEIWDPSGVKLNPANWLTTHGVKLGLGAANA</sequence>
<dbReference type="AlphaFoldDB" id="A0A934NSD5"/>
<dbReference type="InterPro" id="IPR016047">
    <property type="entry name" value="M23ase_b-sheet_dom"/>
</dbReference>
<evidence type="ECO:0000259" key="1">
    <source>
        <dbReference type="Pfam" id="PF01551"/>
    </source>
</evidence>
<dbReference type="Proteomes" id="UP000655868">
    <property type="component" value="Unassembled WGS sequence"/>
</dbReference>
<evidence type="ECO:0000313" key="3">
    <source>
        <dbReference type="Proteomes" id="UP000655868"/>
    </source>
</evidence>
<dbReference type="PANTHER" id="PTHR21666">
    <property type="entry name" value="PEPTIDASE-RELATED"/>
    <property type="match status" value="1"/>
</dbReference>
<accession>A0A934NSD5</accession>
<dbReference type="PANTHER" id="PTHR21666:SF270">
    <property type="entry name" value="MUREIN HYDROLASE ACTIVATOR ENVC"/>
    <property type="match status" value="1"/>
</dbReference>
<organism evidence="2 3">
    <name type="scientific">Antrihabitans stalagmiti</name>
    <dbReference type="NCBI Taxonomy" id="2799499"/>
    <lineage>
        <taxon>Bacteria</taxon>
        <taxon>Bacillati</taxon>
        <taxon>Actinomycetota</taxon>
        <taxon>Actinomycetes</taxon>
        <taxon>Mycobacteriales</taxon>
        <taxon>Nocardiaceae</taxon>
        <taxon>Antrihabitans</taxon>
    </lineage>
</organism>
<dbReference type="RefSeq" id="WP_199705480.1">
    <property type="nucleotide sequence ID" value="NZ_JAEMNV010000005.1"/>
</dbReference>
<evidence type="ECO:0000313" key="2">
    <source>
        <dbReference type="EMBL" id="MBJ8340601.1"/>
    </source>
</evidence>
<dbReference type="CDD" id="cd12797">
    <property type="entry name" value="M23_peptidase"/>
    <property type="match status" value="1"/>
</dbReference>
<dbReference type="Pfam" id="PF01551">
    <property type="entry name" value="Peptidase_M23"/>
    <property type="match status" value="1"/>
</dbReference>
<proteinExistence type="predicted"/>
<gene>
    <name evidence="2" type="ORF">JGU71_17050</name>
</gene>
<dbReference type="GO" id="GO:0004222">
    <property type="term" value="F:metalloendopeptidase activity"/>
    <property type="evidence" value="ECO:0007669"/>
    <property type="project" value="TreeGrafter"/>
</dbReference>
<name>A0A934NSD5_9NOCA</name>
<dbReference type="SUPFAM" id="SSF51261">
    <property type="entry name" value="Duplicated hybrid motif"/>
    <property type="match status" value="1"/>
</dbReference>